<dbReference type="EMBL" id="RCMK01001410">
    <property type="protein sequence ID" value="KAG2894843.1"/>
    <property type="molecule type" value="Genomic_DNA"/>
</dbReference>
<protein>
    <submittedName>
        <fullName evidence="2">Uncharacterized protein</fullName>
    </submittedName>
</protein>
<reference evidence="2" key="1">
    <citation type="submission" date="2018-10" db="EMBL/GenBank/DDBJ databases">
        <title>Effector identification in a new, highly contiguous assembly of the strawberry crown rot pathogen Phytophthora cactorum.</title>
        <authorList>
            <person name="Armitage A.D."/>
            <person name="Nellist C.F."/>
            <person name="Bates H."/>
            <person name="Vickerstaff R.J."/>
            <person name="Harrison R.J."/>
        </authorList>
    </citation>
    <scope>NUCLEOTIDE SEQUENCE</scope>
    <source>
        <strain evidence="2">4040</strain>
    </source>
</reference>
<dbReference type="AlphaFoldDB" id="A0A8T1JMQ8"/>
<gene>
    <name evidence="2" type="ORF">PC117_g23378</name>
</gene>
<comment type="caution">
    <text evidence="2">The sequence shown here is derived from an EMBL/GenBank/DDBJ whole genome shotgun (WGS) entry which is preliminary data.</text>
</comment>
<organism evidence="2 3">
    <name type="scientific">Phytophthora cactorum</name>
    <dbReference type="NCBI Taxonomy" id="29920"/>
    <lineage>
        <taxon>Eukaryota</taxon>
        <taxon>Sar</taxon>
        <taxon>Stramenopiles</taxon>
        <taxon>Oomycota</taxon>
        <taxon>Peronosporomycetes</taxon>
        <taxon>Peronosporales</taxon>
        <taxon>Peronosporaceae</taxon>
        <taxon>Phytophthora</taxon>
    </lineage>
</organism>
<evidence type="ECO:0000313" key="2">
    <source>
        <dbReference type="EMBL" id="KAG2894843.1"/>
    </source>
</evidence>
<feature type="region of interest" description="Disordered" evidence="1">
    <location>
        <begin position="21"/>
        <end position="41"/>
    </location>
</feature>
<proteinExistence type="predicted"/>
<name>A0A8T1JMQ8_9STRA</name>
<accession>A0A8T1JMQ8</accession>
<feature type="compositionally biased region" description="Low complexity" evidence="1">
    <location>
        <begin position="21"/>
        <end position="33"/>
    </location>
</feature>
<dbReference type="Proteomes" id="UP000736787">
    <property type="component" value="Unassembled WGS sequence"/>
</dbReference>
<evidence type="ECO:0000256" key="1">
    <source>
        <dbReference type="SAM" id="MobiDB-lite"/>
    </source>
</evidence>
<sequence>MPLPKGDASSVLAEAADVRASGGVTGGSAAVPSNLTISSTE</sequence>
<evidence type="ECO:0000313" key="3">
    <source>
        <dbReference type="Proteomes" id="UP000736787"/>
    </source>
</evidence>